<feature type="compositionally biased region" description="Low complexity" evidence="1">
    <location>
        <begin position="238"/>
        <end position="260"/>
    </location>
</feature>
<evidence type="ECO:0000256" key="1">
    <source>
        <dbReference type="SAM" id="MobiDB-lite"/>
    </source>
</evidence>
<gene>
    <name evidence="2" type="ORF">4MG_067</name>
</gene>
<dbReference type="Gene3D" id="1.20.5.320">
    <property type="entry name" value="6-Phosphogluconate Dehydrogenase, domain 3"/>
    <property type="match status" value="1"/>
</dbReference>
<dbReference type="GO" id="GO:0031012">
    <property type="term" value="C:extracellular matrix"/>
    <property type="evidence" value="ECO:0007669"/>
    <property type="project" value="TreeGrafter"/>
</dbReference>
<dbReference type="Pfam" id="PF01391">
    <property type="entry name" value="Collagen"/>
    <property type="match status" value="3"/>
</dbReference>
<feature type="region of interest" description="Disordered" evidence="1">
    <location>
        <begin position="569"/>
        <end position="634"/>
    </location>
</feature>
<dbReference type="InterPro" id="IPR050149">
    <property type="entry name" value="Collagen_superfamily"/>
</dbReference>
<dbReference type="PANTHER" id="PTHR24023">
    <property type="entry name" value="COLLAGEN ALPHA"/>
    <property type="match status" value="1"/>
</dbReference>
<organism evidence="2 3">
    <name type="scientific">Escherichia phage 4MG</name>
    <dbReference type="NCBI Taxonomy" id="1391428"/>
    <lineage>
        <taxon>Viruses</taxon>
        <taxon>Duplodnaviria</taxon>
        <taxon>Heunggongvirae</taxon>
        <taxon>Uroviricota</taxon>
        <taxon>Caudoviricetes</taxon>
        <taxon>Vequintavirinae</taxon>
        <taxon>Seunavirus</taxon>
        <taxon>Seunavirus 4MG</taxon>
    </lineage>
</organism>
<feature type="compositionally biased region" description="Low complexity" evidence="1">
    <location>
        <begin position="483"/>
        <end position="522"/>
    </location>
</feature>
<feature type="compositionally biased region" description="Low complexity" evidence="1">
    <location>
        <begin position="357"/>
        <end position="372"/>
    </location>
</feature>
<dbReference type="PANTHER" id="PTHR24023:SF1095">
    <property type="entry name" value="EGF-LIKE DOMAIN-CONTAINING PROTEIN"/>
    <property type="match status" value="1"/>
</dbReference>
<dbReference type="KEGG" id="vg:17776317"/>
<dbReference type="OrthoDB" id="628at10239"/>
<name>V5KSL1_9CAUD</name>
<dbReference type="RefSeq" id="YP_008857283.1">
    <property type="nucleotide sequence ID" value="NC_022968.1"/>
</dbReference>
<feature type="region of interest" description="Disordered" evidence="1">
    <location>
        <begin position="469"/>
        <end position="539"/>
    </location>
</feature>
<evidence type="ECO:0000313" key="2">
    <source>
        <dbReference type="EMBL" id="AGZ17541.1"/>
    </source>
</evidence>
<feature type="region of interest" description="Disordered" evidence="1">
    <location>
        <begin position="662"/>
        <end position="686"/>
    </location>
</feature>
<feature type="region of interest" description="Disordered" evidence="1">
    <location>
        <begin position="236"/>
        <end position="297"/>
    </location>
</feature>
<keyword evidence="3" id="KW-1185">Reference proteome</keyword>
<dbReference type="Proteomes" id="UP000018620">
    <property type="component" value="Segment"/>
</dbReference>
<dbReference type="GO" id="GO:0005615">
    <property type="term" value="C:extracellular space"/>
    <property type="evidence" value="ECO:0007669"/>
    <property type="project" value="TreeGrafter"/>
</dbReference>
<dbReference type="GO" id="GO:0030198">
    <property type="term" value="P:extracellular matrix organization"/>
    <property type="evidence" value="ECO:0007669"/>
    <property type="project" value="TreeGrafter"/>
</dbReference>
<dbReference type="GO" id="GO:0030020">
    <property type="term" value="F:extracellular matrix structural constituent conferring tensile strength"/>
    <property type="evidence" value="ECO:0007669"/>
    <property type="project" value="TreeGrafter"/>
</dbReference>
<feature type="region of interest" description="Disordered" evidence="1">
    <location>
        <begin position="341"/>
        <end position="425"/>
    </location>
</feature>
<dbReference type="EMBL" id="KF550303">
    <property type="protein sequence ID" value="AGZ17541.1"/>
    <property type="molecule type" value="Genomic_DNA"/>
</dbReference>
<accession>V5KSL1</accession>
<proteinExistence type="predicted"/>
<dbReference type="InterPro" id="IPR008160">
    <property type="entry name" value="Collagen"/>
</dbReference>
<protein>
    <submittedName>
        <fullName evidence="2">Putative tail fiber protein</fullName>
    </submittedName>
</protein>
<feature type="compositionally biased region" description="Basic and acidic residues" evidence="1">
    <location>
        <begin position="261"/>
        <end position="272"/>
    </location>
</feature>
<reference evidence="2 3" key="1">
    <citation type="journal article" date="2014" name="Arch. Virol.">
        <title>Complete genome sequence of enterobacteria phage 4MG, a new member of the subgroup "PVP-SE1-like phage" of the "rV5-like viruses".</title>
        <authorList>
            <person name="Kim M."/>
            <person name="Heu S."/>
            <person name="Ryu S."/>
        </authorList>
    </citation>
    <scope>NUCLEOTIDE SEQUENCE [LARGE SCALE GENOMIC DNA]</scope>
</reference>
<evidence type="ECO:0000313" key="3">
    <source>
        <dbReference type="Proteomes" id="UP000018620"/>
    </source>
</evidence>
<feature type="compositionally biased region" description="Low complexity" evidence="1">
    <location>
        <begin position="672"/>
        <end position="683"/>
    </location>
</feature>
<sequence length="875" mass="88770">MADYNDKVVNAELILPEGGAGETFVDDGQFHTEDTTTVTLLGNGTSTTPLKATVIVDPASGNALVAGADGLSVGVSTISDNLLVLAGGKLYVAPPQIVIPISSKDGNTLVEVTDPGEEGLYVPPGEKGDKGDQGPQGEPGVGIYIQGILGDPSQLPPASTMQEGDTYVIGTHYWTVVNQQWVDLGDFAGPQGQDGIGLVIKGSFTDTAFLPTEGNTEGDTYIVQEQMWVWTGAADGWQPVGQVGPTGPQGATGATGPQGPKGDKGDRGEKGDQGVQGIQGLTGAQGPQGPKGDKGNDAAIVKLKGTKATTADLPAFGNAVADAWVVQTDNHVWVWTSDGAWEDIGPVQGPKGDDGDVGPQGPQGQKGDQGPTGPTGPQGPQGNDGAQGIQGPVGPKGDKGDTGLTGPVGPQGPVGPKGDRGETGYSARVLGTKGATSELPATGTSGDAWIIVPNLYVWSQSDAQWINVGPYVGPKGDKGDTGDTGPTGPQGPQGVDGPQGPKGDTGDTGPAGADGAQGPEGPMGVPLNPLGTVPTEADLPVGASHGDYYTTVDTGEGFAFTGSDWANLGVMRGPQGDQGIQGLQGVDGPQGPKGDAGPTGPTGPQGPKGDQGAGIKPLGTKASEADLPATGTEGDGWIIGTDLWVWSVTDNDWINVGGFVGPTGPAGPTGPQGPQGTQGIQGVKGDQGTLWLNFPRNPGPADGRVGDYFINKSTLEYFQKTSATVWASLGYMGGGNVYDTSSTTPQARTSSGWVDVPVLEAPADSGYYVRVNSAWKKLDRYDLLVTSSTGAMDVSVSQVFKVDGTANKTMSFTNLPANRAMTIVIVFTGSGASLTWPGNLAWSNGTAVTLGTTRTVVTILWDGTNLTGTTSLTVN</sequence>